<dbReference type="RefSeq" id="WP_103895703.1">
    <property type="nucleotide sequence ID" value="NZ_FNUK01000006.1"/>
</dbReference>
<feature type="domain" description="MurNAc-LAA" evidence="3">
    <location>
        <begin position="109"/>
        <end position="221"/>
    </location>
</feature>
<dbReference type="EMBL" id="FNUK01000006">
    <property type="protein sequence ID" value="SEF65154.1"/>
    <property type="molecule type" value="Genomic_DNA"/>
</dbReference>
<dbReference type="InterPro" id="IPR050695">
    <property type="entry name" value="N-acetylmuramoyl_amidase_3"/>
</dbReference>
<feature type="transmembrane region" description="Helical" evidence="2">
    <location>
        <begin position="7"/>
        <end position="23"/>
    </location>
</feature>
<dbReference type="PANTHER" id="PTHR30404:SF0">
    <property type="entry name" value="N-ACETYLMURAMOYL-L-ALANINE AMIDASE AMIC"/>
    <property type="match status" value="1"/>
</dbReference>
<reference evidence="5" key="1">
    <citation type="submission" date="2016-10" db="EMBL/GenBank/DDBJ databases">
        <authorList>
            <person name="Varghese N."/>
            <person name="Submissions S."/>
        </authorList>
    </citation>
    <scope>NUCLEOTIDE SEQUENCE [LARGE SCALE GENOMIC DNA]</scope>
    <source>
        <strain evidence="5">DSM 5463</strain>
    </source>
</reference>
<evidence type="ECO:0000256" key="1">
    <source>
        <dbReference type="ARBA" id="ARBA00022801"/>
    </source>
</evidence>
<accession>A0A1H5TQT5</accession>
<dbReference type="GO" id="GO:0008745">
    <property type="term" value="F:N-acetylmuramoyl-L-alanine amidase activity"/>
    <property type="evidence" value="ECO:0007669"/>
    <property type="project" value="InterPro"/>
</dbReference>
<keyword evidence="2" id="KW-1133">Transmembrane helix</keyword>
<dbReference type="SUPFAM" id="SSF53187">
    <property type="entry name" value="Zn-dependent exopeptidases"/>
    <property type="match status" value="1"/>
</dbReference>
<evidence type="ECO:0000256" key="2">
    <source>
        <dbReference type="SAM" id="Phobius"/>
    </source>
</evidence>
<dbReference type="InterPro" id="IPR014234">
    <property type="entry name" value="Spore_CwlD"/>
</dbReference>
<protein>
    <submittedName>
        <fullName evidence="4">N-acetylmuramoyl-L-alanine amidase</fullName>
    </submittedName>
</protein>
<evidence type="ECO:0000313" key="5">
    <source>
        <dbReference type="Proteomes" id="UP000242850"/>
    </source>
</evidence>
<organism evidence="4 5">
    <name type="scientific">Caloramator fervidus</name>
    <dbReference type="NCBI Taxonomy" id="29344"/>
    <lineage>
        <taxon>Bacteria</taxon>
        <taxon>Bacillati</taxon>
        <taxon>Bacillota</taxon>
        <taxon>Clostridia</taxon>
        <taxon>Eubacteriales</taxon>
        <taxon>Clostridiaceae</taxon>
        <taxon>Caloramator</taxon>
    </lineage>
</organism>
<dbReference type="GO" id="GO:0030288">
    <property type="term" value="C:outer membrane-bounded periplasmic space"/>
    <property type="evidence" value="ECO:0007669"/>
    <property type="project" value="TreeGrafter"/>
</dbReference>
<evidence type="ECO:0000313" key="4">
    <source>
        <dbReference type="EMBL" id="SEF65154.1"/>
    </source>
</evidence>
<dbReference type="OrthoDB" id="9806267at2"/>
<dbReference type="PANTHER" id="PTHR30404">
    <property type="entry name" value="N-ACETYLMURAMOYL-L-ALANINE AMIDASE"/>
    <property type="match status" value="1"/>
</dbReference>
<name>A0A1H5TQT5_9CLOT</name>
<dbReference type="CDD" id="cd02696">
    <property type="entry name" value="MurNAc-LAA"/>
    <property type="match status" value="1"/>
</dbReference>
<dbReference type="Proteomes" id="UP000242850">
    <property type="component" value="Unassembled WGS sequence"/>
</dbReference>
<dbReference type="Pfam" id="PF01520">
    <property type="entry name" value="Amidase_3"/>
    <property type="match status" value="1"/>
</dbReference>
<evidence type="ECO:0000259" key="3">
    <source>
        <dbReference type="SMART" id="SM00646"/>
    </source>
</evidence>
<keyword evidence="1" id="KW-0378">Hydrolase</keyword>
<sequence>MKKAISSLFIMILSFFLIIYIQVKFNKEVLNLTRDVVIIVDAGHGGIDGGAIGKNGTIEKNINLEIAKKLKAYIENHGDTCIMIREVDEGLYSYETKKGKKAEDLKNRKQIIKENKADLFISIHLNYFPDSKYYGAQTFYPSNDLESEKLAKAIQNQLIKILDRNNNRVAKPNNTYYILKDNQIPSVLVECGFLSNPEEEYLLNQEDYQNKIAWAIYCGILDYLENK</sequence>
<dbReference type="Gene3D" id="3.40.630.40">
    <property type="entry name" value="Zn-dependent exopeptidases"/>
    <property type="match status" value="1"/>
</dbReference>
<proteinExistence type="predicted"/>
<keyword evidence="5" id="KW-1185">Reference proteome</keyword>
<dbReference type="GO" id="GO:0009253">
    <property type="term" value="P:peptidoglycan catabolic process"/>
    <property type="evidence" value="ECO:0007669"/>
    <property type="project" value="InterPro"/>
</dbReference>
<dbReference type="SMART" id="SM00646">
    <property type="entry name" value="Ami_3"/>
    <property type="match status" value="1"/>
</dbReference>
<keyword evidence="2" id="KW-0472">Membrane</keyword>
<dbReference type="InterPro" id="IPR002508">
    <property type="entry name" value="MurNAc-LAA_cat"/>
</dbReference>
<gene>
    <name evidence="4" type="ORF">SAMN05660865_00699</name>
</gene>
<dbReference type="NCBIfam" id="TIGR02883">
    <property type="entry name" value="spore_cwlD"/>
    <property type="match status" value="1"/>
</dbReference>
<dbReference type="AlphaFoldDB" id="A0A1H5TQT5"/>
<keyword evidence="2" id="KW-0812">Transmembrane</keyword>